<gene>
    <name evidence="2" type="ORF">WA1_07240</name>
</gene>
<dbReference type="InterPro" id="IPR056339">
    <property type="entry name" value="CARF_Card1"/>
</dbReference>
<dbReference type="AlphaFoldDB" id="A0A139WT47"/>
<feature type="domain" description="Card1 CARF" evidence="1">
    <location>
        <begin position="16"/>
        <end position="114"/>
    </location>
</feature>
<accession>A0A139WT47</accession>
<evidence type="ECO:0000259" key="1">
    <source>
        <dbReference type="Pfam" id="PF23400"/>
    </source>
</evidence>
<dbReference type="Gene3D" id="3.40.50.10770">
    <property type="entry name" value="Hypothetical protein VC1899 like domain (Restriction endonuclease-like)"/>
    <property type="match status" value="1"/>
</dbReference>
<sequence length="150" mass="16840">MSTSEFDKYKVDHLFLLIGENPLPNYVAAKMLLNEGGTVYLVHSTDTASKADCLSRSLKHLNIQFISLAKKEADSYFIWNKIKNKVEEIVKTNPIHTFGLNYTGGTKAMSVHAYRGLLDAVGIHNPQFSYLDARSLHMACTSFLVEKEGR</sequence>
<dbReference type="SUPFAM" id="SSF52980">
    <property type="entry name" value="Restriction endonuclease-like"/>
    <property type="match status" value="1"/>
</dbReference>
<dbReference type="InterPro" id="IPR011335">
    <property type="entry name" value="Restrct_endonuc-II-like"/>
</dbReference>
<reference evidence="2 3" key="1">
    <citation type="journal article" date="2013" name="Genome Biol. Evol.">
        <title>Genomes of Stigonematalean cyanobacteria (subsection V) and the evolution of oxygenic photosynthesis from prokaryotes to plastids.</title>
        <authorList>
            <person name="Dagan T."/>
            <person name="Roettger M."/>
            <person name="Stucken K."/>
            <person name="Landan G."/>
            <person name="Koch R."/>
            <person name="Major P."/>
            <person name="Gould S.B."/>
            <person name="Goremykin V.V."/>
            <person name="Rippka R."/>
            <person name="Tandeau de Marsac N."/>
            <person name="Gugger M."/>
            <person name="Lockhart P.J."/>
            <person name="Allen J.F."/>
            <person name="Brune I."/>
            <person name="Maus I."/>
            <person name="Puhler A."/>
            <person name="Martin W.F."/>
        </authorList>
    </citation>
    <scope>NUCLEOTIDE SEQUENCE [LARGE SCALE GENOMIC DNA]</scope>
    <source>
        <strain evidence="2 3">PCC 7110</strain>
    </source>
</reference>
<organism evidence="2 3">
    <name type="scientific">Scytonema hofmannii PCC 7110</name>
    <dbReference type="NCBI Taxonomy" id="128403"/>
    <lineage>
        <taxon>Bacteria</taxon>
        <taxon>Bacillati</taxon>
        <taxon>Cyanobacteriota</taxon>
        <taxon>Cyanophyceae</taxon>
        <taxon>Nostocales</taxon>
        <taxon>Scytonemataceae</taxon>
        <taxon>Scytonema</taxon>
    </lineage>
</organism>
<proteinExistence type="predicted"/>
<protein>
    <recommendedName>
        <fullName evidence="1">Card1 CARF domain-containing protein</fullName>
    </recommendedName>
</protein>
<dbReference type="RefSeq" id="WP_017747894.1">
    <property type="nucleotide sequence ID" value="NZ_KQ976354.1"/>
</dbReference>
<comment type="caution">
    <text evidence="2">The sequence shown here is derived from an EMBL/GenBank/DDBJ whole genome shotgun (WGS) entry which is preliminary data.</text>
</comment>
<name>A0A139WT47_9CYAN</name>
<dbReference type="Pfam" id="PF23400">
    <property type="entry name" value="CARF_Card1"/>
    <property type="match status" value="1"/>
</dbReference>
<dbReference type="EMBL" id="ANNX02000051">
    <property type="protein sequence ID" value="KYC35608.1"/>
    <property type="molecule type" value="Genomic_DNA"/>
</dbReference>
<evidence type="ECO:0000313" key="3">
    <source>
        <dbReference type="Proteomes" id="UP000076925"/>
    </source>
</evidence>
<dbReference type="STRING" id="128403.WA1_07240"/>
<dbReference type="Proteomes" id="UP000076925">
    <property type="component" value="Unassembled WGS sequence"/>
</dbReference>
<evidence type="ECO:0000313" key="2">
    <source>
        <dbReference type="EMBL" id="KYC35608.1"/>
    </source>
</evidence>
<keyword evidence="3" id="KW-1185">Reference proteome</keyword>